<keyword evidence="2" id="KW-1185">Reference proteome</keyword>
<sequence length="361" mass="42186">MNTGIAERKAKDFIDNLMDSFTELKRVYENLGVNLDDSLPNVFKEFKETEVRVIYYSVPKVFLFILESGKSGNYSFHYEKNSRGILPFIHIEGEFTEVTFSGTSFDLGYGVKINFEYALVLGEASLKERNKNTLKLANEISSTSYNFQKYNNEASENERGKHSYIQSLKEIASNFLKLIYDNTVGELTIDKFLENNPVILTESLNLTNLKHQIELKNLLSKYAHDLKPDLIAFDIFEKKWTIIDYKKANKNLIKNIDKTRTGLKAEVHSLKDQLNDYVEYFDEYEHRKYVEERYGVQVNHPIGIGIIGKVEDEIQNDFNRILKSEPRWFKIIPYNYLYDNFINYIESGNKFIQDDNHIDAI</sequence>
<evidence type="ECO:0000313" key="2">
    <source>
        <dbReference type="Proteomes" id="UP000613512"/>
    </source>
</evidence>
<dbReference type="EMBL" id="BMEY01000030">
    <property type="protein sequence ID" value="GGA91709.1"/>
    <property type="molecule type" value="Genomic_DNA"/>
</dbReference>
<organism evidence="1 2">
    <name type="scientific">Ornithinibacillus halotolerans</name>
    <dbReference type="NCBI Taxonomy" id="1274357"/>
    <lineage>
        <taxon>Bacteria</taxon>
        <taxon>Bacillati</taxon>
        <taxon>Bacillota</taxon>
        <taxon>Bacilli</taxon>
        <taxon>Bacillales</taxon>
        <taxon>Bacillaceae</taxon>
        <taxon>Ornithinibacillus</taxon>
    </lineage>
</organism>
<evidence type="ECO:0000313" key="1">
    <source>
        <dbReference type="EMBL" id="GGA91709.1"/>
    </source>
</evidence>
<protein>
    <submittedName>
        <fullName evidence="1">Uncharacterized protein</fullName>
    </submittedName>
</protein>
<dbReference type="RefSeq" id="WP_188386233.1">
    <property type="nucleotide sequence ID" value="NZ_BMEY01000030.1"/>
</dbReference>
<gene>
    <name evidence="1" type="ORF">GCM10008025_37740</name>
</gene>
<reference evidence="1" key="2">
    <citation type="submission" date="2020-09" db="EMBL/GenBank/DDBJ databases">
        <authorList>
            <person name="Sun Q."/>
            <person name="Zhou Y."/>
        </authorList>
    </citation>
    <scope>NUCLEOTIDE SEQUENCE</scope>
    <source>
        <strain evidence="1">CGMCC 1.12408</strain>
    </source>
</reference>
<proteinExistence type="predicted"/>
<reference evidence="1" key="1">
    <citation type="journal article" date="2014" name="Int. J. Syst. Evol. Microbiol.">
        <title>Complete genome sequence of Corynebacterium casei LMG S-19264T (=DSM 44701T), isolated from a smear-ripened cheese.</title>
        <authorList>
            <consortium name="US DOE Joint Genome Institute (JGI-PGF)"/>
            <person name="Walter F."/>
            <person name="Albersmeier A."/>
            <person name="Kalinowski J."/>
            <person name="Ruckert C."/>
        </authorList>
    </citation>
    <scope>NUCLEOTIDE SEQUENCE</scope>
    <source>
        <strain evidence="1">CGMCC 1.12408</strain>
    </source>
</reference>
<dbReference type="Proteomes" id="UP000613512">
    <property type="component" value="Unassembled WGS sequence"/>
</dbReference>
<comment type="caution">
    <text evidence="1">The sequence shown here is derived from an EMBL/GenBank/DDBJ whole genome shotgun (WGS) entry which is preliminary data.</text>
</comment>
<accession>A0A916SDN3</accession>
<name>A0A916SDN3_9BACI</name>
<dbReference type="AlphaFoldDB" id="A0A916SDN3"/>